<keyword evidence="1" id="KW-0472">Membrane</keyword>
<evidence type="ECO:0000313" key="2">
    <source>
        <dbReference type="EMBL" id="TJY67142.1"/>
    </source>
</evidence>
<dbReference type="OrthoDB" id="211174at2"/>
<gene>
    <name evidence="2" type="ORF">FAZ19_06765</name>
</gene>
<keyword evidence="3" id="KW-1185">Reference proteome</keyword>
<dbReference type="EMBL" id="SUKA01000002">
    <property type="protein sequence ID" value="TJY67142.1"/>
    <property type="molecule type" value="Genomic_DNA"/>
</dbReference>
<feature type="transmembrane region" description="Helical" evidence="1">
    <location>
        <begin position="6"/>
        <end position="26"/>
    </location>
</feature>
<reference evidence="2 3" key="1">
    <citation type="submission" date="2019-04" db="EMBL/GenBank/DDBJ databases">
        <title>Sphingobacterium olei sp. nov., isolated from oil-contaminated soil.</title>
        <authorList>
            <person name="Liu B."/>
        </authorList>
    </citation>
    <scope>NUCLEOTIDE SEQUENCE [LARGE SCALE GENOMIC DNA]</scope>
    <source>
        <strain evidence="2 3">Y3L14</strain>
    </source>
</reference>
<comment type="caution">
    <text evidence="2">The sequence shown here is derived from an EMBL/GenBank/DDBJ whole genome shotgun (WGS) entry which is preliminary data.</text>
</comment>
<keyword evidence="1" id="KW-1133">Transmembrane helix</keyword>
<dbReference type="NCBIfam" id="TIGR02117">
    <property type="entry name" value="chp_urease_rgn"/>
    <property type="match status" value="1"/>
</dbReference>
<dbReference type="InterPro" id="IPR011727">
    <property type="entry name" value="CHP02117"/>
</dbReference>
<protein>
    <submittedName>
        <fullName evidence="2">TIGR02117 family protein</fullName>
    </submittedName>
</protein>
<organism evidence="2 3">
    <name type="scientific">Sphingobacterium alkalisoli</name>
    <dbReference type="NCBI Taxonomy" id="1874115"/>
    <lineage>
        <taxon>Bacteria</taxon>
        <taxon>Pseudomonadati</taxon>
        <taxon>Bacteroidota</taxon>
        <taxon>Sphingobacteriia</taxon>
        <taxon>Sphingobacteriales</taxon>
        <taxon>Sphingobacteriaceae</taxon>
        <taxon>Sphingobacterium</taxon>
    </lineage>
</organism>
<accession>A0A4U0H9G3</accession>
<evidence type="ECO:0000313" key="3">
    <source>
        <dbReference type="Proteomes" id="UP000309872"/>
    </source>
</evidence>
<dbReference type="Pfam" id="PF09601">
    <property type="entry name" value="DUF2459"/>
    <property type="match status" value="1"/>
</dbReference>
<keyword evidence="1" id="KW-0812">Transmembrane</keyword>
<dbReference type="AlphaFoldDB" id="A0A4U0H9G3"/>
<evidence type="ECO:0000256" key="1">
    <source>
        <dbReference type="SAM" id="Phobius"/>
    </source>
</evidence>
<sequence length="225" mass="26084">MIWIFLYTILGVISFAMLYLASDWLLSRIPAYHQNPYVEEQPLTLYLLTNGVHTDLVFPVKSEQMDWHSIFPYQYTLAQDSTKSWIAIGWGDKGFYLNTPEWKDLTLKTALIAGLGIGQSALHTTYYPNLVENDQCIKFHVSEEQYQLLVEFVLSTIEYADHDRPIYIQTEAQYGNDDAFYEALGAYHLFYSCNTWTNAALKSARLPSAVWTVFDKGILRHYQHK</sequence>
<name>A0A4U0H9G3_9SPHI</name>
<dbReference type="Proteomes" id="UP000309872">
    <property type="component" value="Unassembled WGS sequence"/>
</dbReference>
<proteinExistence type="predicted"/>